<gene>
    <name evidence="3" type="ORF">DIATSA_LOCUS11662</name>
</gene>
<proteinExistence type="inferred from homology"/>
<dbReference type="PANTHER" id="PTHR13166">
    <property type="entry name" value="PROTEIN C6ORF149"/>
    <property type="match status" value="1"/>
</dbReference>
<evidence type="ECO:0000313" key="3">
    <source>
        <dbReference type="EMBL" id="CAG9794269.1"/>
    </source>
</evidence>
<evidence type="ECO:0000256" key="1">
    <source>
        <dbReference type="ARBA" id="ARBA00009508"/>
    </source>
</evidence>
<dbReference type="PANTHER" id="PTHR13166:SF7">
    <property type="entry name" value="LYR MOTIF-CONTAINING PROTEIN 4"/>
    <property type="match status" value="1"/>
</dbReference>
<dbReference type="CDD" id="cd20264">
    <property type="entry name" value="Complex1_LYR_LYRM4"/>
    <property type="match status" value="1"/>
</dbReference>
<evidence type="ECO:0000259" key="2">
    <source>
        <dbReference type="Pfam" id="PF05347"/>
    </source>
</evidence>
<accession>A0A9N9RBF3</accession>
<protein>
    <recommendedName>
        <fullName evidence="2">Complex 1 LYR protein domain-containing protein</fullName>
    </recommendedName>
</protein>
<dbReference type="EMBL" id="OU893337">
    <property type="protein sequence ID" value="CAG9794269.1"/>
    <property type="molecule type" value="Genomic_DNA"/>
</dbReference>
<reference evidence="3" key="2">
    <citation type="submission" date="2022-10" db="EMBL/GenBank/DDBJ databases">
        <authorList>
            <consortium name="ENA_rothamsted_submissions"/>
            <consortium name="culmorum"/>
            <person name="King R."/>
        </authorList>
    </citation>
    <scope>NUCLEOTIDE SEQUENCE</scope>
</reference>
<dbReference type="GO" id="GO:0005739">
    <property type="term" value="C:mitochondrion"/>
    <property type="evidence" value="ECO:0007669"/>
    <property type="project" value="TreeGrafter"/>
</dbReference>
<dbReference type="InterPro" id="IPR051522">
    <property type="entry name" value="ISC_assembly_LYR"/>
</dbReference>
<comment type="similarity">
    <text evidence="1">Belongs to the complex I LYR family.</text>
</comment>
<evidence type="ECO:0000313" key="4">
    <source>
        <dbReference type="Proteomes" id="UP001153714"/>
    </source>
</evidence>
<keyword evidence="4" id="KW-1185">Reference proteome</keyword>
<dbReference type="InterPro" id="IPR045297">
    <property type="entry name" value="Complex1_LYR_LYRM4"/>
</dbReference>
<organism evidence="3 4">
    <name type="scientific">Diatraea saccharalis</name>
    <name type="common">sugarcane borer</name>
    <dbReference type="NCBI Taxonomy" id="40085"/>
    <lineage>
        <taxon>Eukaryota</taxon>
        <taxon>Metazoa</taxon>
        <taxon>Ecdysozoa</taxon>
        <taxon>Arthropoda</taxon>
        <taxon>Hexapoda</taxon>
        <taxon>Insecta</taxon>
        <taxon>Pterygota</taxon>
        <taxon>Neoptera</taxon>
        <taxon>Endopterygota</taxon>
        <taxon>Lepidoptera</taxon>
        <taxon>Glossata</taxon>
        <taxon>Ditrysia</taxon>
        <taxon>Pyraloidea</taxon>
        <taxon>Crambidae</taxon>
        <taxon>Crambinae</taxon>
        <taxon>Diatraea</taxon>
    </lineage>
</organism>
<feature type="domain" description="Complex 1 LYR protein" evidence="2">
    <location>
        <begin position="9"/>
        <end position="64"/>
    </location>
</feature>
<dbReference type="Proteomes" id="UP001153714">
    <property type="component" value="Chromosome 6"/>
</dbReference>
<dbReference type="AlphaFoldDB" id="A0A9N9RBF3"/>
<dbReference type="InterPro" id="IPR008011">
    <property type="entry name" value="Complex1_LYR_dom"/>
</dbReference>
<reference evidence="3" key="1">
    <citation type="submission" date="2021-12" db="EMBL/GenBank/DDBJ databases">
        <authorList>
            <person name="King R."/>
        </authorList>
    </citation>
    <scope>NUCLEOTIDE SEQUENCE</scope>
</reference>
<sequence length="88" mass="10515">MTSSVSKMQVLSLYKLLMREAQKFPSYNFRSYALRRVKDAFKENKSLTDQKIINKEYDFGIENLVIIRRQVIIGHLYRTDKLIIENKQ</sequence>
<dbReference type="OrthoDB" id="275715at2759"/>
<dbReference type="GO" id="GO:1990221">
    <property type="term" value="C:L-cysteine desulfurase complex"/>
    <property type="evidence" value="ECO:0007669"/>
    <property type="project" value="TreeGrafter"/>
</dbReference>
<dbReference type="GO" id="GO:0016226">
    <property type="term" value="P:iron-sulfur cluster assembly"/>
    <property type="evidence" value="ECO:0007669"/>
    <property type="project" value="InterPro"/>
</dbReference>
<name>A0A9N9RBF3_9NEOP</name>
<dbReference type="Pfam" id="PF05347">
    <property type="entry name" value="Complex1_LYR"/>
    <property type="match status" value="1"/>
</dbReference>